<protein>
    <submittedName>
        <fullName evidence="2">Amidohydrolase family protein</fullName>
    </submittedName>
</protein>
<dbReference type="Pfam" id="PF04909">
    <property type="entry name" value="Amidohydro_2"/>
    <property type="match status" value="1"/>
</dbReference>
<dbReference type="PATRIC" id="fig|1299334.3.peg.6630"/>
<keyword evidence="2" id="KW-0378">Hydrolase</keyword>
<evidence type="ECO:0000259" key="1">
    <source>
        <dbReference type="Pfam" id="PF04909"/>
    </source>
</evidence>
<dbReference type="Gene3D" id="3.20.20.140">
    <property type="entry name" value="Metal-dependent hydrolases"/>
    <property type="match status" value="1"/>
</dbReference>
<dbReference type="InterPro" id="IPR006680">
    <property type="entry name" value="Amidohydro-rel"/>
</dbReference>
<dbReference type="InterPro" id="IPR032466">
    <property type="entry name" value="Metal_Hydrolase"/>
</dbReference>
<feature type="domain" description="Amidohydrolase-related" evidence="1">
    <location>
        <begin position="7"/>
        <end position="108"/>
    </location>
</feature>
<evidence type="ECO:0000313" key="2">
    <source>
        <dbReference type="EMBL" id="EUA30707.1"/>
    </source>
</evidence>
<reference evidence="2" key="1">
    <citation type="submission" date="2014-01" db="EMBL/GenBank/DDBJ databases">
        <authorList>
            <person name="Brown-Elliot B."/>
            <person name="Wallace R."/>
            <person name="Lenaerts A."/>
            <person name="Ordway D."/>
            <person name="DeGroote M.A."/>
            <person name="Parker T."/>
            <person name="Sizemore C."/>
            <person name="Tallon L.J."/>
            <person name="Sadzewicz L.K."/>
            <person name="Sengamalay N."/>
            <person name="Fraser C.M."/>
            <person name="Hine E."/>
            <person name="Shefchek K.A."/>
            <person name="Das S.P."/>
            <person name="Tettelin H."/>
        </authorList>
    </citation>
    <scope>NUCLEOTIDE SEQUENCE [LARGE SCALE GENOMIC DNA]</scope>
    <source>
        <strain evidence="2">4042</strain>
    </source>
</reference>
<comment type="caution">
    <text evidence="2">The sequence shown here is derived from an EMBL/GenBank/DDBJ whole genome shotgun (WGS) entry which is preliminary data.</text>
</comment>
<gene>
    <name evidence="2" type="ORF">I553_4964</name>
</gene>
<dbReference type="GO" id="GO:0016787">
    <property type="term" value="F:hydrolase activity"/>
    <property type="evidence" value="ECO:0007669"/>
    <property type="project" value="UniProtKB-KW"/>
</dbReference>
<name>X8AFL3_MYCXE</name>
<dbReference type="SUPFAM" id="SSF51556">
    <property type="entry name" value="Metallo-dependent hydrolases"/>
    <property type="match status" value="1"/>
</dbReference>
<dbReference type="EMBL" id="JAOB01000060">
    <property type="protein sequence ID" value="EUA30707.1"/>
    <property type="molecule type" value="Genomic_DNA"/>
</dbReference>
<sequence length="175" mass="19699">MVLGHREIADMLTSLICHGTLTRFPKLRIASVENGSSWIHPLFHDLQDIYKKMPQNFEEHPIDVFRRNIWVSPFWEGSVADVVETVGWDKVMFGSDYPHPKVWRPLRDSSSTPKAWTVAAPTISWATTHGASWACPSAIPTRRYQAASAANRGRITTYRASTFSGHADPGACRLH</sequence>
<organism evidence="2">
    <name type="scientific">Mycobacterium xenopi 4042</name>
    <dbReference type="NCBI Taxonomy" id="1299334"/>
    <lineage>
        <taxon>Bacteria</taxon>
        <taxon>Bacillati</taxon>
        <taxon>Actinomycetota</taxon>
        <taxon>Actinomycetes</taxon>
        <taxon>Mycobacteriales</taxon>
        <taxon>Mycobacteriaceae</taxon>
        <taxon>Mycobacterium</taxon>
    </lineage>
</organism>
<proteinExistence type="predicted"/>
<accession>X8AFL3</accession>
<dbReference type="AlphaFoldDB" id="X8AFL3"/>